<keyword evidence="2" id="KW-0378">Hydrolase</keyword>
<dbReference type="CDD" id="cd06260">
    <property type="entry name" value="DUF820-like"/>
    <property type="match status" value="1"/>
</dbReference>
<reference evidence="2 3" key="1">
    <citation type="journal article" date="2018" name="Aquat. Microb. Ecol.">
        <title>Gammaproteobacterial methanotrophs dominate.</title>
        <authorList>
            <person name="Rissanen A.J."/>
            <person name="Saarenheimo J."/>
            <person name="Tiirola M."/>
            <person name="Peura S."/>
            <person name="Aalto S.L."/>
            <person name="Karvinen A."/>
            <person name="Nykanen H."/>
        </authorList>
    </citation>
    <scope>NUCLEOTIDE SEQUENCE [LARGE SCALE GENOMIC DNA]</scope>
    <source>
        <strain evidence="2">AMbin10</strain>
    </source>
</reference>
<dbReference type="AlphaFoldDB" id="A0A2W4Q9J9"/>
<evidence type="ECO:0000313" key="2">
    <source>
        <dbReference type="EMBL" id="PZN69195.1"/>
    </source>
</evidence>
<dbReference type="EMBL" id="QJPH01000584">
    <property type="protein sequence ID" value="PZN69195.1"/>
    <property type="molecule type" value="Genomic_DNA"/>
</dbReference>
<evidence type="ECO:0000259" key="1">
    <source>
        <dbReference type="Pfam" id="PF05685"/>
    </source>
</evidence>
<gene>
    <name evidence="2" type="ORF">DM484_30185</name>
</gene>
<dbReference type="PANTHER" id="PTHR36558:SF1">
    <property type="entry name" value="RESTRICTION ENDONUCLEASE DOMAIN-CONTAINING PROTEIN-RELATED"/>
    <property type="match status" value="1"/>
</dbReference>
<comment type="caution">
    <text evidence="2">The sequence shown here is derived from an EMBL/GenBank/DDBJ whole genome shotgun (WGS) entry which is preliminary data.</text>
</comment>
<feature type="domain" description="Putative restriction endonuclease" evidence="1">
    <location>
        <begin position="15"/>
        <end position="172"/>
    </location>
</feature>
<dbReference type="Pfam" id="PF05685">
    <property type="entry name" value="Uma2"/>
    <property type="match status" value="1"/>
</dbReference>
<dbReference type="Gene3D" id="3.90.1570.10">
    <property type="entry name" value="tt1808, chain A"/>
    <property type="match status" value="1"/>
</dbReference>
<dbReference type="PANTHER" id="PTHR36558">
    <property type="entry name" value="GLR1098 PROTEIN"/>
    <property type="match status" value="1"/>
</dbReference>
<keyword evidence="2" id="KW-0255">Endonuclease</keyword>
<dbReference type="InterPro" id="IPR008538">
    <property type="entry name" value="Uma2"/>
</dbReference>
<dbReference type="InterPro" id="IPR011335">
    <property type="entry name" value="Restrct_endonuc-II-like"/>
</dbReference>
<name>A0A2W4Q9J9_9GAMM</name>
<dbReference type="SUPFAM" id="SSF52980">
    <property type="entry name" value="Restriction endonuclease-like"/>
    <property type="match status" value="1"/>
</dbReference>
<sequence length="190" mass="21429">MNSILKSQSARYTVADYMNWPDEERWELIDGVAYDMSPAPTIKHQNIAGRIYSRFEQKLRGKTCQPFIAPVDVVLSDIDVVQPDVIVVCDPNKITERNIQGPPDWVAEVLSPSTARKDLREKKALFERSGVREYVIFDPLNGLVQRFVLTDGAYGAGQILDRQESLELGFMPGEFLPLAEVFGLTQQGVR</sequence>
<dbReference type="Proteomes" id="UP000249396">
    <property type="component" value="Unassembled WGS sequence"/>
</dbReference>
<keyword evidence="2" id="KW-0540">Nuclease</keyword>
<evidence type="ECO:0000313" key="3">
    <source>
        <dbReference type="Proteomes" id="UP000249396"/>
    </source>
</evidence>
<accession>A0A2W4Q9J9</accession>
<protein>
    <submittedName>
        <fullName evidence="2">Uma2 family endonuclease</fullName>
    </submittedName>
</protein>
<dbReference type="InterPro" id="IPR012296">
    <property type="entry name" value="Nuclease_put_TT1808"/>
</dbReference>
<proteinExistence type="predicted"/>
<dbReference type="GO" id="GO:0004519">
    <property type="term" value="F:endonuclease activity"/>
    <property type="evidence" value="ECO:0007669"/>
    <property type="project" value="UniProtKB-KW"/>
</dbReference>
<organism evidence="2 3">
    <name type="scientific">Candidatus Methylumidiphilus alinenensis</name>
    <dbReference type="NCBI Taxonomy" id="2202197"/>
    <lineage>
        <taxon>Bacteria</taxon>
        <taxon>Pseudomonadati</taxon>
        <taxon>Pseudomonadota</taxon>
        <taxon>Gammaproteobacteria</taxon>
        <taxon>Methylococcales</taxon>
        <taxon>Candidatus Methylumidiphilus</taxon>
    </lineage>
</organism>